<dbReference type="Proteomes" id="UP000729402">
    <property type="component" value="Unassembled WGS sequence"/>
</dbReference>
<protein>
    <submittedName>
        <fullName evidence="2">Uncharacterized protein</fullName>
    </submittedName>
</protein>
<dbReference type="PANTHER" id="PTHR24184">
    <property type="entry name" value="SI:CH211-189E2.2"/>
    <property type="match status" value="1"/>
</dbReference>
<organism evidence="2 3">
    <name type="scientific">Zizania palustris</name>
    <name type="common">Northern wild rice</name>
    <dbReference type="NCBI Taxonomy" id="103762"/>
    <lineage>
        <taxon>Eukaryota</taxon>
        <taxon>Viridiplantae</taxon>
        <taxon>Streptophyta</taxon>
        <taxon>Embryophyta</taxon>
        <taxon>Tracheophyta</taxon>
        <taxon>Spermatophyta</taxon>
        <taxon>Magnoliopsida</taxon>
        <taxon>Liliopsida</taxon>
        <taxon>Poales</taxon>
        <taxon>Poaceae</taxon>
        <taxon>BOP clade</taxon>
        <taxon>Oryzoideae</taxon>
        <taxon>Oryzeae</taxon>
        <taxon>Zizaniinae</taxon>
        <taxon>Zizania</taxon>
    </lineage>
</organism>
<feature type="repeat" description="ANK" evidence="1">
    <location>
        <begin position="52"/>
        <end position="78"/>
    </location>
</feature>
<dbReference type="EMBL" id="JAAALK010000286">
    <property type="protein sequence ID" value="KAG8061056.1"/>
    <property type="molecule type" value="Genomic_DNA"/>
</dbReference>
<evidence type="ECO:0000313" key="2">
    <source>
        <dbReference type="EMBL" id="KAG8061056.1"/>
    </source>
</evidence>
<accession>A0A8J5SRD9</accession>
<name>A0A8J5SRD9_ZIZPA</name>
<keyword evidence="1" id="KW-0040">ANK repeat</keyword>
<dbReference type="SMART" id="SM00248">
    <property type="entry name" value="ANK"/>
    <property type="match status" value="2"/>
</dbReference>
<dbReference type="OrthoDB" id="20872at2759"/>
<proteinExistence type="predicted"/>
<feature type="repeat" description="ANK" evidence="1">
    <location>
        <begin position="90"/>
        <end position="114"/>
    </location>
</feature>
<reference evidence="2" key="1">
    <citation type="journal article" date="2021" name="bioRxiv">
        <title>Whole Genome Assembly and Annotation of Northern Wild Rice, Zizania palustris L., Supports a Whole Genome Duplication in the Zizania Genus.</title>
        <authorList>
            <person name="Haas M."/>
            <person name="Kono T."/>
            <person name="Macchietto M."/>
            <person name="Millas R."/>
            <person name="McGilp L."/>
            <person name="Shao M."/>
            <person name="Duquette J."/>
            <person name="Hirsch C.N."/>
            <person name="Kimball J."/>
        </authorList>
    </citation>
    <scope>NUCLEOTIDE SEQUENCE</scope>
    <source>
        <tissue evidence="2">Fresh leaf tissue</tissue>
    </source>
</reference>
<dbReference type="InterPro" id="IPR002110">
    <property type="entry name" value="Ankyrin_rpt"/>
</dbReference>
<reference evidence="2" key="2">
    <citation type="submission" date="2021-02" db="EMBL/GenBank/DDBJ databases">
        <authorList>
            <person name="Kimball J.A."/>
            <person name="Haas M.W."/>
            <person name="Macchietto M."/>
            <person name="Kono T."/>
            <person name="Duquette J."/>
            <person name="Shao M."/>
        </authorList>
    </citation>
    <scope>NUCLEOTIDE SEQUENCE</scope>
    <source>
        <tissue evidence="2">Fresh leaf tissue</tissue>
    </source>
</reference>
<gene>
    <name evidence="2" type="ORF">GUJ93_ZPchr0003g18622</name>
</gene>
<evidence type="ECO:0000313" key="3">
    <source>
        <dbReference type="Proteomes" id="UP000729402"/>
    </source>
</evidence>
<dbReference type="PROSITE" id="PS50297">
    <property type="entry name" value="ANK_REP_REGION"/>
    <property type="match status" value="2"/>
</dbReference>
<evidence type="ECO:0000256" key="1">
    <source>
        <dbReference type="PROSITE-ProRule" id="PRU00023"/>
    </source>
</evidence>
<dbReference type="PANTHER" id="PTHR24184:SF24">
    <property type="entry name" value="ANKYRIN REPEAT AND PROTEIN KINASE DOMAIN-CONTAINING PROTEIN 1-LIKE"/>
    <property type="match status" value="1"/>
</dbReference>
<comment type="caution">
    <text evidence="2">The sequence shown here is derived from an EMBL/GenBank/DDBJ whole genome shotgun (WGS) entry which is preliminary data.</text>
</comment>
<dbReference type="AlphaFoldDB" id="A0A8J5SRD9"/>
<keyword evidence="3" id="KW-1185">Reference proteome</keyword>
<sequence>MAAAMDVDGAAAGGERPSEKELFQAAETGDAAAFSTLAPADLAAALSLRNEDGRSLLHVAAAFGHAKVVTALAAVGGDAVTSVVNGQDEEGWAPIHSTASSGNSEIISILLDQGTRSYHCISVRCAICAASFTVFGGHSFRYVRKLV</sequence>
<dbReference type="PROSITE" id="PS50088">
    <property type="entry name" value="ANK_REPEAT"/>
    <property type="match status" value="2"/>
</dbReference>
<dbReference type="Pfam" id="PF12796">
    <property type="entry name" value="Ank_2"/>
    <property type="match status" value="1"/>
</dbReference>